<accession>M3ABA2</accession>
<proteinExistence type="predicted"/>
<dbReference type="STRING" id="1223523.H340_01369"/>
<dbReference type="RefSeq" id="WP_004938154.1">
    <property type="nucleotide sequence ID" value="NZ_AORZ01000002.1"/>
</dbReference>
<organism evidence="1 2">
    <name type="scientific">Streptomyces mobaraensis (strain ATCC 29032 / DSM 40847 / JCM 4168 / NBRC 13819 / NCIMB 11159 / IPCR 16-22)</name>
    <dbReference type="NCBI Taxonomy" id="1223523"/>
    <lineage>
        <taxon>Bacteria</taxon>
        <taxon>Bacillati</taxon>
        <taxon>Actinomycetota</taxon>
        <taxon>Actinomycetes</taxon>
        <taxon>Kitasatosporales</taxon>
        <taxon>Streptomycetaceae</taxon>
        <taxon>Streptomyces</taxon>
    </lineage>
</organism>
<name>M3ABA2_STRM1</name>
<sequence length="144" mass="16089">MTAYLLPDSEAIVIEAVGVYLDKEFGVKPTIRVAMPNDWYDLFPLVMIRKSSGTARDSNHLDAGVFTVHAFHNSRREASLLARQVRASLKAACTERFRSKSEPGNPGLSHFKEVTGPLYSPGDTQLNHPDVHRFVASYIVHSHR</sequence>
<evidence type="ECO:0000313" key="1">
    <source>
        <dbReference type="EMBL" id="EMF02454.1"/>
    </source>
</evidence>
<dbReference type="PATRIC" id="fig|1223523.3.peg.275"/>
<dbReference type="eggNOG" id="ENOG502ZNGC">
    <property type="taxonomic scope" value="Bacteria"/>
</dbReference>
<comment type="caution">
    <text evidence="1">The sequence shown here is derived from an EMBL/GenBank/DDBJ whole genome shotgun (WGS) entry which is preliminary data.</text>
</comment>
<evidence type="ECO:0000313" key="2">
    <source>
        <dbReference type="Proteomes" id="UP000011740"/>
    </source>
</evidence>
<dbReference type="Proteomes" id="UP000011740">
    <property type="component" value="Unassembled WGS sequence"/>
</dbReference>
<dbReference type="EMBL" id="AORZ01000002">
    <property type="protein sequence ID" value="EMF02454.1"/>
    <property type="molecule type" value="Genomic_DNA"/>
</dbReference>
<protein>
    <submittedName>
        <fullName evidence="1">Uncharacterized protein</fullName>
    </submittedName>
</protein>
<reference evidence="1 2" key="1">
    <citation type="journal article" date="2013" name="Genome Announc.">
        <title>Whole-Genome Shotgun Assembly and Analysis of the Genome of Streptomyces mobaraensis DSM 40847, a Strain for Industrial Production of Microbial Transglutaminase.</title>
        <authorList>
            <person name="Yang H."/>
            <person name="He T."/>
            <person name="Wu W."/>
            <person name="Zhu W."/>
            <person name="Lu B."/>
            <person name="Sun W."/>
        </authorList>
    </citation>
    <scope>NUCLEOTIDE SEQUENCE [LARGE SCALE GENOMIC DNA]</scope>
    <source>
        <strain evidence="1 2">DSM 40847</strain>
    </source>
</reference>
<gene>
    <name evidence="1" type="ORF">H340_01369</name>
</gene>
<dbReference type="AlphaFoldDB" id="M3ABA2"/>